<gene>
    <name evidence="1" type="ORF">Ocin01_17201</name>
</gene>
<dbReference type="Proteomes" id="UP000094527">
    <property type="component" value="Unassembled WGS sequence"/>
</dbReference>
<evidence type="ECO:0000313" key="2">
    <source>
        <dbReference type="Proteomes" id="UP000094527"/>
    </source>
</evidence>
<dbReference type="OrthoDB" id="2311693at2759"/>
<reference evidence="1 2" key="1">
    <citation type="journal article" date="2016" name="Genome Biol. Evol.">
        <title>Gene Family Evolution Reflects Adaptation to Soil Environmental Stressors in the Genome of the Collembolan Orchesella cincta.</title>
        <authorList>
            <person name="Faddeeva-Vakhrusheva A."/>
            <person name="Derks M.F."/>
            <person name="Anvar S.Y."/>
            <person name="Agamennone V."/>
            <person name="Suring W."/>
            <person name="Smit S."/>
            <person name="van Straalen N.M."/>
            <person name="Roelofs D."/>
        </authorList>
    </citation>
    <scope>NUCLEOTIDE SEQUENCE [LARGE SCALE GENOMIC DNA]</scope>
    <source>
        <tissue evidence="1">Mixed pool</tissue>
    </source>
</reference>
<keyword evidence="2" id="KW-1185">Reference proteome</keyword>
<organism evidence="1 2">
    <name type="scientific">Orchesella cincta</name>
    <name type="common">Springtail</name>
    <name type="synonym">Podura cincta</name>
    <dbReference type="NCBI Taxonomy" id="48709"/>
    <lineage>
        <taxon>Eukaryota</taxon>
        <taxon>Metazoa</taxon>
        <taxon>Ecdysozoa</taxon>
        <taxon>Arthropoda</taxon>
        <taxon>Hexapoda</taxon>
        <taxon>Collembola</taxon>
        <taxon>Entomobryomorpha</taxon>
        <taxon>Entomobryoidea</taxon>
        <taxon>Orchesellidae</taxon>
        <taxon>Orchesellinae</taxon>
        <taxon>Orchesella</taxon>
    </lineage>
</organism>
<accession>A0A1D2M971</accession>
<dbReference type="EMBL" id="LJIJ01002613">
    <property type="protein sequence ID" value="ODM89481.1"/>
    <property type="molecule type" value="Genomic_DNA"/>
</dbReference>
<feature type="non-terminal residue" evidence="1">
    <location>
        <position position="1"/>
    </location>
</feature>
<protein>
    <submittedName>
        <fullName evidence="1">Uncharacterized protein</fullName>
    </submittedName>
</protein>
<evidence type="ECO:0000313" key="1">
    <source>
        <dbReference type="EMBL" id="ODM89481.1"/>
    </source>
</evidence>
<proteinExistence type="predicted"/>
<name>A0A1D2M971_ORCCI</name>
<sequence>YIEVAKFPGSGMREMDLYLLEDYQFEFKFERMGCLKNVRGAADFFLRDKKLSPRGQGVVSDKRFPWAVDYLKDSKETEMFGFNLSVSFEATLDETPPMLTTVVKGNFVDLLKYVYGISKALNCLKLTFGATLTLPGGQYCITVVRDMKTCTENGAVEFNLQAFWIKNLLKGFGNIAIPNPTSATMTVKLSAENKPISGQPTPVSSSGCLRLIVRETRSGKAKMNLSEEGLKAFLDFVYCFKLDFPKEHPRIAVELLEFAHEKQVSVSRKR</sequence>
<dbReference type="AlphaFoldDB" id="A0A1D2M971"/>
<comment type="caution">
    <text evidence="1">The sequence shown here is derived from an EMBL/GenBank/DDBJ whole genome shotgun (WGS) entry which is preliminary data.</text>
</comment>